<keyword evidence="3 7" id="KW-1133">Transmembrane helix</keyword>
<sequence length="281" mass="32188">MSDPLRPTFDKIHNSLYLHTPSPSIGKTTSQDPDIILFMAWGNAPKKNILKYTTHYQTSYPNARILLFLTSFADMMLHTPERQAEPLSPAIKAIRAVLNGPKTLIHVCSNGGAYKLRELAAAFKRTTGKVMPFDLLVLDSSPGRPDFWRGIVAFKTQLPNFVLFYYIGAFCIYLMFATMFIFGIVTGHKPIVGRVWEDLNKPELIDIKGRRLYLFSKSDELIDWHDIEAHAMEAKQHGYEIKKDEFVGSRHVAHVVVDKVRYWKTITEAWNIGKPRTFKDE</sequence>
<evidence type="ECO:0000256" key="4">
    <source>
        <dbReference type="ARBA" id="ARBA00023136"/>
    </source>
</evidence>
<keyword evidence="4 7" id="KW-0472">Membrane</keyword>
<evidence type="ECO:0000256" key="3">
    <source>
        <dbReference type="ARBA" id="ARBA00022989"/>
    </source>
</evidence>
<dbReference type="PANTHER" id="PTHR12265:SF30">
    <property type="entry name" value="TRANSMEMBRANE PROTEIN 53"/>
    <property type="match status" value="1"/>
</dbReference>
<evidence type="ECO:0000256" key="7">
    <source>
        <dbReference type="SAM" id="Phobius"/>
    </source>
</evidence>
<evidence type="ECO:0000256" key="6">
    <source>
        <dbReference type="ARBA" id="ARBA00037847"/>
    </source>
</evidence>
<dbReference type="Proteomes" id="UP000664169">
    <property type="component" value="Unassembled WGS sequence"/>
</dbReference>
<evidence type="ECO:0000313" key="8">
    <source>
        <dbReference type="EMBL" id="CAF9922032.1"/>
    </source>
</evidence>
<keyword evidence="5" id="KW-0539">Nucleus</keyword>
<dbReference type="OrthoDB" id="77878at2759"/>
<accession>A0A8H3FB23</accession>
<dbReference type="Pfam" id="PF05705">
    <property type="entry name" value="DUF829"/>
    <property type="match status" value="1"/>
</dbReference>
<feature type="transmembrane region" description="Helical" evidence="7">
    <location>
        <begin position="163"/>
        <end position="185"/>
    </location>
</feature>
<comment type="caution">
    <text evidence="8">The sequence shown here is derived from an EMBL/GenBank/DDBJ whole genome shotgun (WGS) entry which is preliminary data.</text>
</comment>
<keyword evidence="2 7" id="KW-0812">Transmembrane</keyword>
<dbReference type="GO" id="GO:0031965">
    <property type="term" value="C:nuclear membrane"/>
    <property type="evidence" value="ECO:0007669"/>
    <property type="project" value="UniProtKB-SubCell"/>
</dbReference>
<comment type="subcellular location">
    <subcellularLocation>
        <location evidence="6">Endomembrane system</location>
        <topology evidence="6">Single-pass membrane protein</topology>
    </subcellularLocation>
    <subcellularLocation>
        <location evidence="1">Nucleus membrane</location>
    </subcellularLocation>
</comment>
<proteinExistence type="predicted"/>
<evidence type="ECO:0000256" key="5">
    <source>
        <dbReference type="ARBA" id="ARBA00023242"/>
    </source>
</evidence>
<dbReference type="InterPro" id="IPR008547">
    <property type="entry name" value="DUF829_TMEM53"/>
</dbReference>
<dbReference type="EMBL" id="CAJPDQ010000017">
    <property type="protein sequence ID" value="CAF9922032.1"/>
    <property type="molecule type" value="Genomic_DNA"/>
</dbReference>
<protein>
    <recommendedName>
        <fullName evidence="10">Indole-diterpene biosynthesis protein PaxU</fullName>
    </recommendedName>
</protein>
<evidence type="ECO:0000313" key="9">
    <source>
        <dbReference type="Proteomes" id="UP000664169"/>
    </source>
</evidence>
<dbReference type="AlphaFoldDB" id="A0A8H3FB23"/>
<dbReference type="PANTHER" id="PTHR12265">
    <property type="entry name" value="TRANSMEMBRANE PROTEIN 53"/>
    <property type="match status" value="1"/>
</dbReference>
<name>A0A8H3FB23_9LECA</name>
<evidence type="ECO:0000256" key="2">
    <source>
        <dbReference type="ARBA" id="ARBA00022692"/>
    </source>
</evidence>
<gene>
    <name evidence="8" type="ORF">GOMPHAMPRED_002472</name>
</gene>
<keyword evidence="9" id="KW-1185">Reference proteome</keyword>
<evidence type="ECO:0000256" key="1">
    <source>
        <dbReference type="ARBA" id="ARBA00004126"/>
    </source>
</evidence>
<organism evidence="8 9">
    <name type="scientific">Gomphillus americanus</name>
    <dbReference type="NCBI Taxonomy" id="1940652"/>
    <lineage>
        <taxon>Eukaryota</taxon>
        <taxon>Fungi</taxon>
        <taxon>Dikarya</taxon>
        <taxon>Ascomycota</taxon>
        <taxon>Pezizomycotina</taxon>
        <taxon>Lecanoromycetes</taxon>
        <taxon>OSLEUM clade</taxon>
        <taxon>Ostropomycetidae</taxon>
        <taxon>Ostropales</taxon>
        <taxon>Graphidaceae</taxon>
        <taxon>Gomphilloideae</taxon>
        <taxon>Gomphillus</taxon>
    </lineage>
</organism>
<evidence type="ECO:0008006" key="10">
    <source>
        <dbReference type="Google" id="ProtNLM"/>
    </source>
</evidence>
<reference evidence="8" key="1">
    <citation type="submission" date="2021-03" db="EMBL/GenBank/DDBJ databases">
        <authorList>
            <person name="Tagirdzhanova G."/>
        </authorList>
    </citation>
    <scope>NUCLEOTIDE SEQUENCE</scope>
</reference>